<keyword evidence="3" id="KW-1185">Reference proteome</keyword>
<gene>
    <name evidence="2" type="ORF">SPI_08885</name>
</gene>
<protein>
    <submittedName>
        <fullName evidence="2">Pal1-like protein</fullName>
    </submittedName>
</protein>
<feature type="transmembrane region" description="Helical" evidence="1">
    <location>
        <begin position="111"/>
        <end position="133"/>
    </location>
</feature>
<dbReference type="PANTHER" id="PTHR28013">
    <property type="entry name" value="PROTEIN DCV1-RELATED"/>
    <property type="match status" value="1"/>
</dbReference>
<proteinExistence type="predicted"/>
<feature type="transmembrane region" description="Helical" evidence="1">
    <location>
        <begin position="140"/>
        <end position="163"/>
    </location>
</feature>
<evidence type="ECO:0000313" key="3">
    <source>
        <dbReference type="Proteomes" id="UP000076874"/>
    </source>
</evidence>
<keyword evidence="1" id="KW-1133">Transmembrane helix</keyword>
<reference evidence="2 3" key="1">
    <citation type="journal article" date="2016" name="Genome Biol. Evol.">
        <title>Divergent and convergent evolution of fungal pathogenicity.</title>
        <authorList>
            <person name="Shang Y."/>
            <person name="Xiao G."/>
            <person name="Zheng P."/>
            <person name="Cen K."/>
            <person name="Zhan S."/>
            <person name="Wang C."/>
        </authorList>
    </citation>
    <scope>NUCLEOTIDE SEQUENCE [LARGE SCALE GENOMIC DNA]</scope>
    <source>
        <strain evidence="2 3">RCEF 264</strain>
    </source>
</reference>
<feature type="transmembrane region" description="Helical" evidence="1">
    <location>
        <begin position="12"/>
        <end position="32"/>
    </location>
</feature>
<dbReference type="EMBL" id="AZHD01000024">
    <property type="protein sequence ID" value="OAA54266.1"/>
    <property type="molecule type" value="Genomic_DNA"/>
</dbReference>
<organism evidence="2 3">
    <name type="scientific">Niveomyces insectorum RCEF 264</name>
    <dbReference type="NCBI Taxonomy" id="1081102"/>
    <lineage>
        <taxon>Eukaryota</taxon>
        <taxon>Fungi</taxon>
        <taxon>Dikarya</taxon>
        <taxon>Ascomycota</taxon>
        <taxon>Pezizomycotina</taxon>
        <taxon>Sordariomycetes</taxon>
        <taxon>Hypocreomycetidae</taxon>
        <taxon>Hypocreales</taxon>
        <taxon>Cordycipitaceae</taxon>
        <taxon>Niveomyces</taxon>
    </lineage>
</organism>
<dbReference type="GO" id="GO:0032153">
    <property type="term" value="C:cell division site"/>
    <property type="evidence" value="ECO:0007669"/>
    <property type="project" value="TreeGrafter"/>
</dbReference>
<accession>A0A167MEW0</accession>
<dbReference type="Pfam" id="PF06687">
    <property type="entry name" value="SUR7"/>
    <property type="match status" value="1"/>
</dbReference>
<dbReference type="STRING" id="1081102.A0A167MEW0"/>
<comment type="caution">
    <text evidence="2">The sequence shown here is derived from an EMBL/GenBank/DDBJ whole genome shotgun (WGS) entry which is preliminary data.</text>
</comment>
<evidence type="ECO:0000256" key="1">
    <source>
        <dbReference type="SAM" id="Phobius"/>
    </source>
</evidence>
<keyword evidence="1" id="KW-0812">Transmembrane</keyword>
<dbReference type="GO" id="GO:0035838">
    <property type="term" value="C:growing cell tip"/>
    <property type="evidence" value="ECO:0007669"/>
    <property type="project" value="TreeGrafter"/>
</dbReference>
<dbReference type="InterPro" id="IPR051380">
    <property type="entry name" value="pH-response_reg_palI/RIM9"/>
</dbReference>
<feature type="transmembrane region" description="Helical" evidence="1">
    <location>
        <begin position="193"/>
        <end position="217"/>
    </location>
</feature>
<sequence>MAQTGFFHHVGTFFLFAAFILVLVTTISSPVVDHIDLMRVELSNRTNAHDSALTFGTFGHCVVNTLSGHDACSHKTVGYSPAAVLAQVGTERTTFSHADADVAKALTKVMILHPIATGILFLAFLLAIGAGVIGSFFAALVAFVGFLVTLVVLITDFVLFHLVKTHVLGTAANGGVFGGLGNNRNGGRATYGAAIWTLLAGAICALLGMLVVFFSCCSARLHRRRTSVRGSKVDPTYAAPRRRRFF</sequence>
<dbReference type="OrthoDB" id="2354757at2759"/>
<name>A0A167MEW0_9HYPO</name>
<keyword evidence="1" id="KW-0472">Membrane</keyword>
<evidence type="ECO:0000313" key="2">
    <source>
        <dbReference type="EMBL" id="OAA54266.1"/>
    </source>
</evidence>
<dbReference type="PANTHER" id="PTHR28013:SF7">
    <property type="entry name" value="PALI-DOMAIN-CONTAINING PROTEIN"/>
    <property type="match status" value="1"/>
</dbReference>
<dbReference type="InterPro" id="IPR009571">
    <property type="entry name" value="SUR7/Rim9-like_fungi"/>
</dbReference>
<dbReference type="Proteomes" id="UP000076874">
    <property type="component" value="Unassembled WGS sequence"/>
</dbReference>
<dbReference type="AlphaFoldDB" id="A0A167MEW0"/>
<dbReference type="GO" id="GO:0005886">
    <property type="term" value="C:plasma membrane"/>
    <property type="evidence" value="ECO:0007669"/>
    <property type="project" value="InterPro"/>
</dbReference>